<organism evidence="5 6">
    <name type="scientific">Paenibacillus hunanensis</name>
    <dbReference type="NCBI Taxonomy" id="539262"/>
    <lineage>
        <taxon>Bacteria</taxon>
        <taxon>Bacillati</taxon>
        <taxon>Bacillota</taxon>
        <taxon>Bacilli</taxon>
        <taxon>Bacillales</taxon>
        <taxon>Paenibacillaceae</taxon>
        <taxon>Paenibacillus</taxon>
    </lineage>
</organism>
<gene>
    <name evidence="5" type="ORF">JOC58_002922</name>
</gene>
<feature type="domain" description="Pectate lyase" evidence="4">
    <location>
        <begin position="52"/>
        <end position="328"/>
    </location>
</feature>
<dbReference type="PANTHER" id="PTHR31683:SF18">
    <property type="entry name" value="PECTATE LYASE 21-RELATED"/>
    <property type="match status" value="1"/>
</dbReference>
<keyword evidence="1 2" id="KW-0456">Lyase</keyword>
<sequence>MIHFSKSPRKAPSPIKLVLLSTALMSALVWTGPGTHEAHAASTGGYATTNGSNEAAVTVTNLQELENAFNAGKHHIVIKGNIYGGTKPKTFTFASTQWNNTTIEGAPGGGAVLQNIQIKFSGELLPAGTNIENVVVKNITFYGNIKDLQNLSGADTQPGGIGTNYLGVSFRRTSNILVDHVTMYNISDDLFLISQGSDYATVSNSHFYFTDSWLNMNPNPLWNWVGTNQDLASERLAMIIGSNKNDSYQYGGGKLHVTLHHNWFGPNMKGRPLLRGYVHMYNNYFDNSTQPSGKNSKGFPQEQYNAAQIGSGGNIFSEGNYFYRTNNSHQVGLDNSSDGYKFYERKNVYNQTTGTNAQGAAFPGTSFPYSYTVDDAGSVPGTVQNNAGPK</sequence>
<dbReference type="EC" id="4.2.2.2" evidence="5"/>
<comment type="subcellular location">
    <subcellularLocation>
        <location evidence="2">Secreted</location>
    </subcellularLocation>
</comment>
<dbReference type="EMBL" id="JAVDQH010000011">
    <property type="protein sequence ID" value="MDR6245024.1"/>
    <property type="molecule type" value="Genomic_DNA"/>
</dbReference>
<feature type="chain" id="PRO_5045842693" evidence="3">
    <location>
        <begin position="32"/>
        <end position="390"/>
    </location>
</feature>
<dbReference type="InterPro" id="IPR045032">
    <property type="entry name" value="PEL"/>
</dbReference>
<evidence type="ECO:0000259" key="4">
    <source>
        <dbReference type="SMART" id="SM00656"/>
    </source>
</evidence>
<protein>
    <submittedName>
        <fullName evidence="5">Pectate lyase</fullName>
        <ecNumber evidence="5">4.2.2.2</ecNumber>
    </submittedName>
</protein>
<dbReference type="RefSeq" id="WP_229685532.1">
    <property type="nucleotide sequence ID" value="NZ_BMMB01000001.1"/>
</dbReference>
<evidence type="ECO:0000256" key="1">
    <source>
        <dbReference type="ARBA" id="ARBA00023239"/>
    </source>
</evidence>
<dbReference type="SMART" id="SM00656">
    <property type="entry name" value="Amb_all"/>
    <property type="match status" value="1"/>
</dbReference>
<name>A0ABU1J0K2_9BACL</name>
<dbReference type="InterPro" id="IPR002022">
    <property type="entry name" value="Pec_lyase"/>
</dbReference>
<evidence type="ECO:0000256" key="2">
    <source>
        <dbReference type="RuleBase" id="RU361173"/>
    </source>
</evidence>
<keyword evidence="3" id="KW-0732">Signal</keyword>
<evidence type="ECO:0000313" key="5">
    <source>
        <dbReference type="EMBL" id="MDR6245024.1"/>
    </source>
</evidence>
<dbReference type="GO" id="GO:0030570">
    <property type="term" value="F:pectate lyase activity"/>
    <property type="evidence" value="ECO:0007669"/>
    <property type="project" value="UniProtKB-EC"/>
</dbReference>
<dbReference type="Proteomes" id="UP001185028">
    <property type="component" value="Unassembled WGS sequence"/>
</dbReference>
<keyword evidence="2" id="KW-0964">Secreted</keyword>
<comment type="caution">
    <text evidence="5">The sequence shown here is derived from an EMBL/GenBank/DDBJ whole genome shotgun (WGS) entry which is preliminary data.</text>
</comment>
<keyword evidence="6" id="KW-1185">Reference proteome</keyword>
<keyword evidence="2" id="KW-0624">Polysaccharide degradation</keyword>
<dbReference type="InterPro" id="IPR011050">
    <property type="entry name" value="Pectin_lyase_fold/virulence"/>
</dbReference>
<dbReference type="Pfam" id="PF00544">
    <property type="entry name" value="Pectate_lyase_4"/>
    <property type="match status" value="2"/>
</dbReference>
<evidence type="ECO:0000313" key="6">
    <source>
        <dbReference type="Proteomes" id="UP001185028"/>
    </source>
</evidence>
<dbReference type="InterPro" id="IPR012334">
    <property type="entry name" value="Pectin_lyas_fold"/>
</dbReference>
<feature type="signal peptide" evidence="3">
    <location>
        <begin position="1"/>
        <end position="31"/>
    </location>
</feature>
<keyword evidence="2" id="KW-0119">Carbohydrate metabolism</keyword>
<dbReference type="SUPFAM" id="SSF51126">
    <property type="entry name" value="Pectin lyase-like"/>
    <property type="match status" value="1"/>
</dbReference>
<dbReference type="Gene3D" id="2.160.20.10">
    <property type="entry name" value="Single-stranded right-handed beta-helix, Pectin lyase-like"/>
    <property type="match status" value="1"/>
</dbReference>
<evidence type="ECO:0000256" key="3">
    <source>
        <dbReference type="SAM" id="SignalP"/>
    </source>
</evidence>
<accession>A0ABU1J0K2</accession>
<comment type="similarity">
    <text evidence="2">Belongs to the polysaccharide lyase 1 family.</text>
</comment>
<proteinExistence type="inferred from homology"/>
<dbReference type="PANTHER" id="PTHR31683">
    <property type="entry name" value="PECTATE LYASE 18-RELATED"/>
    <property type="match status" value="1"/>
</dbReference>
<reference evidence="5 6" key="1">
    <citation type="submission" date="2023-07" db="EMBL/GenBank/DDBJ databases">
        <title>Genomic Encyclopedia of Type Strains, Phase IV (KMG-IV): sequencing the most valuable type-strain genomes for metagenomic binning, comparative biology and taxonomic classification.</title>
        <authorList>
            <person name="Goeker M."/>
        </authorList>
    </citation>
    <scope>NUCLEOTIDE SEQUENCE [LARGE SCALE GENOMIC DNA]</scope>
    <source>
        <strain evidence="5 6">DSM 22170</strain>
    </source>
</reference>